<evidence type="ECO:0000259" key="1">
    <source>
        <dbReference type="SMART" id="SM00829"/>
    </source>
</evidence>
<dbReference type="EMBL" id="MAVT02000122">
    <property type="protein sequence ID" value="POS79318.1"/>
    <property type="molecule type" value="Genomic_DNA"/>
</dbReference>
<dbReference type="CDD" id="cd05289">
    <property type="entry name" value="MDR_like_2"/>
    <property type="match status" value="1"/>
</dbReference>
<dbReference type="SMART" id="SM00829">
    <property type="entry name" value="PKS_ER"/>
    <property type="match status" value="1"/>
</dbReference>
<dbReference type="STRING" id="158607.A0A2P5IA01"/>
<dbReference type="InterPro" id="IPR050700">
    <property type="entry name" value="YIM1/Zinc_Alcohol_DH_Fams"/>
</dbReference>
<dbReference type="InterPro" id="IPR011032">
    <property type="entry name" value="GroES-like_sf"/>
</dbReference>
<dbReference type="InterPro" id="IPR036291">
    <property type="entry name" value="NAD(P)-bd_dom_sf"/>
</dbReference>
<reference evidence="2" key="1">
    <citation type="submission" date="2017-09" db="EMBL/GenBank/DDBJ databases">
        <title>Polyketide synthases of a Diaporthe helianthi virulent isolate.</title>
        <authorList>
            <person name="Baroncelli R."/>
        </authorList>
    </citation>
    <scope>NUCLEOTIDE SEQUENCE [LARGE SCALE GENOMIC DNA]</scope>
    <source>
        <strain evidence="2">7/96</strain>
    </source>
</reference>
<sequence length="375" mass="40170">MSLPTTMKSLAAPTYGPPDVWEVIEVPVPELKNPDELLLRMHAAAIGPGDCGLVSGRLKSQVPIMSWPSKIAHEGAGVVVAIGSAVTAFKPGDAVYGYNMKHPILPVSRPGFCSEYAIANESLLLRKPAHISFEEAAALPGHVVTALQAIRCGMMLNPAAFLQDPVKGELCLRGKRVFVNAGLGAATSVAAQVAKNVFGAAEVVTTVSTGKMALVEKELPGVYDRVVNYETAADEIGELGRGQVDFFINARMDVKRYLPVMEPKNGVVASIRGIPSSTAWKSLLGSVSLWVGWMLDLSRLWYKWLLLGTNVKLDVIQGNFGIREDVDEAGRIIEQQLVKAVVTVVPLDDVDSIRQKAKNVVAGKGNVGKVVVKII</sequence>
<accession>A0A2P5IA01</accession>
<dbReference type="PANTHER" id="PTHR11695:SF294">
    <property type="entry name" value="RETICULON-4-INTERACTING PROTEIN 1, MITOCHONDRIAL"/>
    <property type="match status" value="1"/>
</dbReference>
<dbReference type="OrthoDB" id="9992527at2759"/>
<dbReference type="InterPro" id="IPR013154">
    <property type="entry name" value="ADH-like_N"/>
</dbReference>
<organism evidence="2 3">
    <name type="scientific">Diaporthe helianthi</name>
    <dbReference type="NCBI Taxonomy" id="158607"/>
    <lineage>
        <taxon>Eukaryota</taxon>
        <taxon>Fungi</taxon>
        <taxon>Dikarya</taxon>
        <taxon>Ascomycota</taxon>
        <taxon>Pezizomycotina</taxon>
        <taxon>Sordariomycetes</taxon>
        <taxon>Sordariomycetidae</taxon>
        <taxon>Diaporthales</taxon>
        <taxon>Diaporthaceae</taxon>
        <taxon>Diaporthe</taxon>
    </lineage>
</organism>
<dbReference type="Gene3D" id="3.40.50.720">
    <property type="entry name" value="NAD(P)-binding Rossmann-like Domain"/>
    <property type="match status" value="1"/>
</dbReference>
<protein>
    <submittedName>
        <fullName evidence="2">Alcohol dehydrogenase</fullName>
    </submittedName>
</protein>
<dbReference type="Gene3D" id="3.90.180.10">
    <property type="entry name" value="Medium-chain alcohol dehydrogenases, catalytic domain"/>
    <property type="match status" value="1"/>
</dbReference>
<evidence type="ECO:0000313" key="3">
    <source>
        <dbReference type="Proteomes" id="UP000094444"/>
    </source>
</evidence>
<name>A0A2P5IA01_DIAHE</name>
<dbReference type="GO" id="GO:0016491">
    <property type="term" value="F:oxidoreductase activity"/>
    <property type="evidence" value="ECO:0007669"/>
    <property type="project" value="InterPro"/>
</dbReference>
<dbReference type="Proteomes" id="UP000094444">
    <property type="component" value="Unassembled WGS sequence"/>
</dbReference>
<comment type="caution">
    <text evidence="2">The sequence shown here is derived from an EMBL/GenBank/DDBJ whole genome shotgun (WGS) entry which is preliminary data.</text>
</comment>
<proteinExistence type="predicted"/>
<evidence type="ECO:0000313" key="2">
    <source>
        <dbReference type="EMBL" id="POS79318.1"/>
    </source>
</evidence>
<keyword evidence="3" id="KW-1185">Reference proteome</keyword>
<gene>
    <name evidence="2" type="ORF">DHEL01_v202291</name>
</gene>
<dbReference type="SUPFAM" id="SSF51735">
    <property type="entry name" value="NAD(P)-binding Rossmann-fold domains"/>
    <property type="match status" value="1"/>
</dbReference>
<feature type="domain" description="Enoyl reductase (ER)" evidence="1">
    <location>
        <begin position="16"/>
        <end position="372"/>
    </location>
</feature>
<dbReference type="PANTHER" id="PTHR11695">
    <property type="entry name" value="ALCOHOL DEHYDROGENASE RELATED"/>
    <property type="match status" value="1"/>
</dbReference>
<dbReference type="InParanoid" id="A0A2P5IA01"/>
<dbReference type="SUPFAM" id="SSF50129">
    <property type="entry name" value="GroES-like"/>
    <property type="match status" value="1"/>
</dbReference>
<dbReference type="AlphaFoldDB" id="A0A2P5IA01"/>
<dbReference type="InterPro" id="IPR020843">
    <property type="entry name" value="ER"/>
</dbReference>
<dbReference type="Pfam" id="PF08240">
    <property type="entry name" value="ADH_N"/>
    <property type="match status" value="1"/>
</dbReference>